<name>A0A8T1YYI8_9BRAS</name>
<feature type="region of interest" description="Disordered" evidence="1">
    <location>
        <begin position="1"/>
        <end position="26"/>
    </location>
</feature>
<keyword evidence="2" id="KW-0812">Transmembrane</keyword>
<comment type="caution">
    <text evidence="3">The sequence shown here is derived from an EMBL/GenBank/DDBJ whole genome shotgun (WGS) entry which is preliminary data.</text>
</comment>
<gene>
    <name evidence="3" type="ORF">ISN45_Aa06g021970</name>
</gene>
<dbReference type="Pfam" id="PF03140">
    <property type="entry name" value="DUF247"/>
    <property type="match status" value="1"/>
</dbReference>
<evidence type="ECO:0000313" key="3">
    <source>
        <dbReference type="EMBL" id="KAG7551530.1"/>
    </source>
</evidence>
<evidence type="ECO:0000256" key="1">
    <source>
        <dbReference type="SAM" id="MobiDB-lite"/>
    </source>
</evidence>
<feature type="transmembrane region" description="Helical" evidence="2">
    <location>
        <begin position="455"/>
        <end position="480"/>
    </location>
</feature>
<keyword evidence="2" id="KW-1133">Transmembrane helix</keyword>
<reference evidence="3 4" key="1">
    <citation type="submission" date="2020-12" db="EMBL/GenBank/DDBJ databases">
        <title>Concerted genomic and epigenomic changes stabilize Arabidopsis allopolyploids.</title>
        <authorList>
            <person name="Chen Z."/>
        </authorList>
    </citation>
    <scope>NUCLEOTIDE SEQUENCE [LARGE SCALE GENOMIC DNA]</scope>
    <source>
        <strain evidence="3">Allo738</strain>
        <tissue evidence="3">Leaf</tissue>
    </source>
</reference>
<keyword evidence="4" id="KW-1185">Reference proteome</keyword>
<dbReference type="PANTHER" id="PTHR31170">
    <property type="entry name" value="BNAC04G53230D PROTEIN"/>
    <property type="match status" value="1"/>
</dbReference>
<evidence type="ECO:0000313" key="4">
    <source>
        <dbReference type="Proteomes" id="UP000694240"/>
    </source>
</evidence>
<protein>
    <submittedName>
        <fullName evidence="3">Uncharacterized protein</fullName>
    </submittedName>
</protein>
<sequence>MDLPSQEIEESTMDLPSQEIEESRTMVEREERASLLLHNVIRPTLLRDSSGTRSCSIFRIRHTDTQTNDKTYAPKILSIGPYHHGIDKKHLQMIEEYKQPFLELFVSKTLQKGVGVRDLVYVVAGLEEKIRDSYSETLPYNTQELTDLMVLDGCFILMLFLVVSRTSIRKAMIDNPVFMLRWILPTLRRDLLLLENQVPLFLLNDLFKASKLAPSTSVNEMAIKFFNYSIRGPELFSDEIRDLEANHLLDLLRRTFYKPNSYLQNLEQRRIDITRESAVKSTREVLKHICGSICCSKGKHPKPPKTAHSRPFIGLIASAKKLSHRGIKFQRRENVDNPLDICFNNGVIEIPILVFDEFLSSLISNGVAYEQYSLRCTTELTSYVIFMSCLISKEEDTMFLCEKGIIENYTGTSEEVTLFFKNLGKDLAFSASTSYLVNVFQAVNMYKKPKIPWKTLSSSAAIILLLLTIAQTFFSAFAYFRPPKN</sequence>
<proteinExistence type="predicted"/>
<dbReference type="AlphaFoldDB" id="A0A8T1YYI8"/>
<keyword evidence="2" id="KW-0472">Membrane</keyword>
<evidence type="ECO:0000256" key="2">
    <source>
        <dbReference type="SAM" id="Phobius"/>
    </source>
</evidence>
<dbReference type="Proteomes" id="UP000694240">
    <property type="component" value="Chromosome 11"/>
</dbReference>
<dbReference type="PANTHER" id="PTHR31170:SF21">
    <property type="match status" value="1"/>
</dbReference>
<dbReference type="EMBL" id="JAEFBK010000011">
    <property type="protein sequence ID" value="KAG7551530.1"/>
    <property type="molecule type" value="Genomic_DNA"/>
</dbReference>
<organism evidence="3 4">
    <name type="scientific">Arabidopsis thaliana x Arabidopsis arenosa</name>
    <dbReference type="NCBI Taxonomy" id="1240361"/>
    <lineage>
        <taxon>Eukaryota</taxon>
        <taxon>Viridiplantae</taxon>
        <taxon>Streptophyta</taxon>
        <taxon>Embryophyta</taxon>
        <taxon>Tracheophyta</taxon>
        <taxon>Spermatophyta</taxon>
        <taxon>Magnoliopsida</taxon>
        <taxon>eudicotyledons</taxon>
        <taxon>Gunneridae</taxon>
        <taxon>Pentapetalae</taxon>
        <taxon>rosids</taxon>
        <taxon>malvids</taxon>
        <taxon>Brassicales</taxon>
        <taxon>Brassicaceae</taxon>
        <taxon>Camelineae</taxon>
        <taxon>Arabidopsis</taxon>
    </lineage>
</organism>
<accession>A0A8T1YYI8</accession>
<dbReference type="InterPro" id="IPR004158">
    <property type="entry name" value="DUF247_pln"/>
</dbReference>